<keyword evidence="8" id="KW-0460">Magnesium</keyword>
<evidence type="ECO:0000256" key="5">
    <source>
        <dbReference type="ARBA" id="ARBA00022824"/>
    </source>
</evidence>
<evidence type="ECO:0000256" key="1">
    <source>
        <dbReference type="ARBA" id="ARBA00004477"/>
    </source>
</evidence>
<evidence type="ECO:0000256" key="6">
    <source>
        <dbReference type="ARBA" id="ARBA00022989"/>
    </source>
</evidence>
<keyword evidence="4 8" id="KW-0812">Transmembrane</keyword>
<evidence type="ECO:0000256" key="4">
    <source>
        <dbReference type="ARBA" id="ARBA00022692"/>
    </source>
</evidence>
<evidence type="ECO:0000256" key="8">
    <source>
        <dbReference type="RuleBase" id="RU367002"/>
    </source>
</evidence>
<dbReference type="PANTHER" id="PTHR21181:SF7">
    <property type="entry name" value="ER MEMBRANE PROTEIN COMPLEX SUBUNIT 5"/>
    <property type="match status" value="1"/>
</dbReference>
<proteinExistence type="inferred from homology"/>
<evidence type="ECO:0000256" key="3">
    <source>
        <dbReference type="ARBA" id="ARBA00011276"/>
    </source>
</evidence>
<evidence type="ECO:0000313" key="10">
    <source>
        <dbReference type="EMBL" id="NOV50800.1"/>
    </source>
</evidence>
<dbReference type="AlphaFoldDB" id="A0A6M2DYM7"/>
<accession>A0A6M2DYM7</accession>
<dbReference type="GO" id="GO:0022890">
    <property type="term" value="F:inorganic cation transmembrane transporter activity"/>
    <property type="evidence" value="ECO:0007669"/>
    <property type="project" value="TreeGrafter"/>
</dbReference>
<protein>
    <recommendedName>
        <fullName evidence="8">Membrane magnesium transporter</fullName>
    </recommendedName>
</protein>
<dbReference type="GO" id="GO:0072546">
    <property type="term" value="C:EMC complex"/>
    <property type="evidence" value="ECO:0007669"/>
    <property type="project" value="UniProtKB-UniRule"/>
</dbReference>
<feature type="transmembrane region" description="Helical" evidence="8">
    <location>
        <begin position="40"/>
        <end position="61"/>
    </location>
</feature>
<dbReference type="Pfam" id="PF10270">
    <property type="entry name" value="MMgT"/>
    <property type="match status" value="1"/>
</dbReference>
<keyword evidence="7 8" id="KW-0472">Membrane</keyword>
<dbReference type="GO" id="GO:0031901">
    <property type="term" value="C:early endosome membrane"/>
    <property type="evidence" value="ECO:0007669"/>
    <property type="project" value="UniProtKB-SubCell"/>
</dbReference>
<comment type="subunit">
    <text evidence="3">Component of the ER membrane protein complex (EMC).</text>
</comment>
<dbReference type="GO" id="GO:0000139">
    <property type="term" value="C:Golgi membrane"/>
    <property type="evidence" value="ECO:0007669"/>
    <property type="project" value="UniProtKB-SubCell"/>
</dbReference>
<comment type="function">
    <text evidence="8">Part of the endoplasmic reticulum membrane protein complex (EMC) that enables the energy-independent insertion into endoplasmic reticulum membranes of newly synthesized membrane proteins. May be involved in Mg(2+) transport.</text>
</comment>
<keyword evidence="8" id="KW-0813">Transport</keyword>
<evidence type="ECO:0000256" key="7">
    <source>
        <dbReference type="ARBA" id="ARBA00023136"/>
    </source>
</evidence>
<feature type="chain" id="PRO_5026677748" description="Membrane magnesium transporter" evidence="9">
    <location>
        <begin position="21"/>
        <end position="104"/>
    </location>
</feature>
<reference evidence="10" key="1">
    <citation type="submission" date="2020-03" db="EMBL/GenBank/DDBJ databases">
        <title>Transcriptomic Profiling of the Digestive Tract of the Rat Flea, Xenopsylla cheopis, Following Blood Feeding and Infection with Yersinia pestis.</title>
        <authorList>
            <person name="Bland D.M."/>
            <person name="Martens C.A."/>
            <person name="Virtaneva K."/>
            <person name="Kanakabandi K."/>
            <person name="Long D."/>
            <person name="Rosenke R."/>
            <person name="Saturday G.A."/>
            <person name="Hoyt F.H."/>
            <person name="Bruno D.P."/>
            <person name="Ribeiro J.M.C."/>
            <person name="Hinnebusch J."/>
        </authorList>
    </citation>
    <scope>NUCLEOTIDE SEQUENCE</scope>
</reference>
<dbReference type="GO" id="GO:0005886">
    <property type="term" value="C:plasma membrane"/>
    <property type="evidence" value="ECO:0007669"/>
    <property type="project" value="TreeGrafter"/>
</dbReference>
<dbReference type="InterPro" id="IPR018937">
    <property type="entry name" value="MMgT"/>
</dbReference>
<evidence type="ECO:0000256" key="9">
    <source>
        <dbReference type="SAM" id="SignalP"/>
    </source>
</evidence>
<organism evidence="10">
    <name type="scientific">Xenopsylla cheopis</name>
    <name type="common">Oriental rat flea</name>
    <name type="synonym">Pulex cheopis</name>
    <dbReference type="NCBI Taxonomy" id="163159"/>
    <lineage>
        <taxon>Eukaryota</taxon>
        <taxon>Metazoa</taxon>
        <taxon>Ecdysozoa</taxon>
        <taxon>Arthropoda</taxon>
        <taxon>Hexapoda</taxon>
        <taxon>Insecta</taxon>
        <taxon>Pterygota</taxon>
        <taxon>Neoptera</taxon>
        <taxon>Endopterygota</taxon>
        <taxon>Siphonaptera</taxon>
        <taxon>Pulicidae</taxon>
        <taxon>Xenopsyllinae</taxon>
        <taxon>Xenopsylla</taxon>
    </lineage>
</organism>
<comment type="similarity">
    <text evidence="2 8">Belongs to the membrane magnesium transporter (TC 1.A.67) family.</text>
</comment>
<dbReference type="EMBL" id="GIIL01007074">
    <property type="protein sequence ID" value="NOV50800.1"/>
    <property type="molecule type" value="Transcribed_RNA"/>
</dbReference>
<dbReference type="PANTHER" id="PTHR21181">
    <property type="match status" value="1"/>
</dbReference>
<keyword evidence="6 8" id="KW-1133">Transmembrane helix</keyword>
<name>A0A6M2DYM7_XENCH</name>
<sequence length="104" mass="11983">MSKLIYKILIFMGFVMLCHTAISAARHRSFLRNMDAEFTTLPIDITLQGVISLCLLMFSILQAGDEFKEIRACVDLGARFWETNRNITSFYKFNHRGKVVSCQQ</sequence>
<comment type="caution">
    <text evidence="8">Lacks conserved residue(s) required for the propagation of feature annotation.</text>
</comment>
<keyword evidence="8" id="KW-0333">Golgi apparatus</keyword>
<keyword evidence="5 8" id="KW-0256">Endoplasmic reticulum</keyword>
<comment type="subcellular location">
    <subcellularLocation>
        <location evidence="1">Endoplasmic reticulum membrane</location>
        <topology evidence="1">Multi-pass membrane protein</topology>
    </subcellularLocation>
    <subcellularLocation>
        <location evidence="8">Golgi apparatus membrane</location>
        <topology evidence="8">Multi-pass membrane protein</topology>
    </subcellularLocation>
    <subcellularLocation>
        <location evidence="8">Early endosome membrane</location>
        <topology evidence="8">Multi-pass membrane protein</topology>
    </subcellularLocation>
</comment>
<evidence type="ECO:0000256" key="2">
    <source>
        <dbReference type="ARBA" id="ARBA00006109"/>
    </source>
</evidence>
<keyword evidence="8" id="KW-0967">Endosome</keyword>
<keyword evidence="9" id="KW-0732">Signal</keyword>
<feature type="signal peptide" evidence="9">
    <location>
        <begin position="1"/>
        <end position="20"/>
    </location>
</feature>